<accession>A0ABY2H7B6</accession>
<protein>
    <submittedName>
        <fullName evidence="1">Uncharacterized protein</fullName>
    </submittedName>
</protein>
<evidence type="ECO:0000313" key="2">
    <source>
        <dbReference type="Proteomes" id="UP001642720"/>
    </source>
</evidence>
<sequence>MQIANRTRSKRAEKLACIQAAMASLGRYTYSYKPQQQGKQAKPLRVNGAAPPVWMGVGRRNPQSSTAAGRDWMKCSRAGGLLCAYTEGCAGRDI</sequence>
<gene>
    <name evidence="1" type="ORF">CCMA1212_003647</name>
</gene>
<organism evidence="1 2">
    <name type="scientific">Trichoderma ghanense</name>
    <dbReference type="NCBI Taxonomy" id="65468"/>
    <lineage>
        <taxon>Eukaryota</taxon>
        <taxon>Fungi</taxon>
        <taxon>Dikarya</taxon>
        <taxon>Ascomycota</taxon>
        <taxon>Pezizomycotina</taxon>
        <taxon>Sordariomycetes</taxon>
        <taxon>Hypocreomycetidae</taxon>
        <taxon>Hypocreales</taxon>
        <taxon>Hypocreaceae</taxon>
        <taxon>Trichoderma</taxon>
    </lineage>
</organism>
<dbReference type="EMBL" id="PPTA01000004">
    <property type="protein sequence ID" value="TFB04207.1"/>
    <property type="molecule type" value="Genomic_DNA"/>
</dbReference>
<dbReference type="RefSeq" id="XP_073560408.1">
    <property type="nucleotide sequence ID" value="XM_073700987.1"/>
</dbReference>
<keyword evidence="2" id="KW-1185">Reference proteome</keyword>
<dbReference type="GeneID" id="300575437"/>
<evidence type="ECO:0000313" key="1">
    <source>
        <dbReference type="EMBL" id="TFB04207.1"/>
    </source>
</evidence>
<comment type="caution">
    <text evidence="1">The sequence shown here is derived from an EMBL/GenBank/DDBJ whole genome shotgun (WGS) entry which is preliminary data.</text>
</comment>
<dbReference type="Proteomes" id="UP001642720">
    <property type="component" value="Unassembled WGS sequence"/>
</dbReference>
<proteinExistence type="predicted"/>
<reference evidence="1 2" key="1">
    <citation type="submission" date="2018-01" db="EMBL/GenBank/DDBJ databases">
        <title>Genome characterization of the sugarcane-associated fungus Trichoderma ghanense CCMA-1212 and their application in lignocelulose bioconversion.</title>
        <authorList>
            <person name="Steindorff A.S."/>
            <person name="Mendes T.D."/>
            <person name="Vilela E.S.D."/>
            <person name="Rodrigues D.S."/>
            <person name="Formighieri E.F."/>
            <person name="Melo I.S."/>
            <person name="Favaro L.C.L."/>
        </authorList>
    </citation>
    <scope>NUCLEOTIDE SEQUENCE [LARGE SCALE GENOMIC DNA]</scope>
    <source>
        <strain evidence="1 2">CCMA-1212</strain>
    </source>
</reference>
<name>A0ABY2H7B6_9HYPO</name>